<dbReference type="Gene3D" id="3.40.50.300">
    <property type="entry name" value="P-loop containing nucleotide triphosphate hydrolases"/>
    <property type="match status" value="1"/>
</dbReference>
<dbReference type="GO" id="GO:0016887">
    <property type="term" value="F:ATP hydrolysis activity"/>
    <property type="evidence" value="ECO:0007669"/>
    <property type="project" value="InterPro"/>
</dbReference>
<dbReference type="OrthoDB" id="9802264at2"/>
<protein>
    <submittedName>
        <fullName evidence="6">ABC-type nitrate/sulfonate/bicarbonate transport system, ATPase component</fullName>
    </submittedName>
</protein>
<evidence type="ECO:0000313" key="7">
    <source>
        <dbReference type="Proteomes" id="UP000000238"/>
    </source>
</evidence>
<evidence type="ECO:0000256" key="1">
    <source>
        <dbReference type="ARBA" id="ARBA00005417"/>
    </source>
</evidence>
<dbReference type="KEGG" id="hch:HCH_05416"/>
<keyword evidence="4" id="KW-0067">ATP-binding</keyword>
<evidence type="ECO:0000256" key="2">
    <source>
        <dbReference type="ARBA" id="ARBA00022448"/>
    </source>
</evidence>
<organism evidence="6 7">
    <name type="scientific">Hahella chejuensis (strain KCTC 2396)</name>
    <dbReference type="NCBI Taxonomy" id="349521"/>
    <lineage>
        <taxon>Bacteria</taxon>
        <taxon>Pseudomonadati</taxon>
        <taxon>Pseudomonadota</taxon>
        <taxon>Gammaproteobacteria</taxon>
        <taxon>Oceanospirillales</taxon>
        <taxon>Hahellaceae</taxon>
        <taxon>Hahella</taxon>
    </lineage>
</organism>
<keyword evidence="2" id="KW-0813">Transport</keyword>
<dbReference type="RefSeq" id="WP_011399149.1">
    <property type="nucleotide sequence ID" value="NC_007645.1"/>
</dbReference>
<dbReference type="SMART" id="SM00382">
    <property type="entry name" value="AAA"/>
    <property type="match status" value="1"/>
</dbReference>
<dbReference type="Pfam" id="PF00005">
    <property type="entry name" value="ABC_tran"/>
    <property type="match status" value="1"/>
</dbReference>
<dbReference type="STRING" id="349521.HCH_05416"/>
<dbReference type="eggNOG" id="COG1116">
    <property type="taxonomic scope" value="Bacteria"/>
</dbReference>
<evidence type="ECO:0000259" key="5">
    <source>
        <dbReference type="PROSITE" id="PS50893"/>
    </source>
</evidence>
<dbReference type="GO" id="GO:0005524">
    <property type="term" value="F:ATP binding"/>
    <property type="evidence" value="ECO:0007669"/>
    <property type="project" value="UniProtKB-KW"/>
</dbReference>
<gene>
    <name evidence="6" type="ordered locus">HCH_05416</name>
</gene>
<dbReference type="CDD" id="cd03293">
    <property type="entry name" value="ABC_NrtD_SsuB_transporters"/>
    <property type="match status" value="1"/>
</dbReference>
<dbReference type="InterPro" id="IPR003593">
    <property type="entry name" value="AAA+_ATPase"/>
</dbReference>
<dbReference type="Proteomes" id="UP000000238">
    <property type="component" value="Chromosome"/>
</dbReference>
<reference evidence="6 7" key="1">
    <citation type="journal article" date="2005" name="Nucleic Acids Res.">
        <title>Genomic blueprint of Hahella chejuensis, a marine microbe producing an algicidal agent.</title>
        <authorList>
            <person name="Jeong H."/>
            <person name="Yim J.H."/>
            <person name="Lee C."/>
            <person name="Choi S.-H."/>
            <person name="Park Y.K."/>
            <person name="Yoon S.H."/>
            <person name="Hur C.-G."/>
            <person name="Kang H.-Y."/>
            <person name="Kim D."/>
            <person name="Lee H.H."/>
            <person name="Park K.H."/>
            <person name="Park S.-H."/>
            <person name="Park H.-S."/>
            <person name="Lee H.K."/>
            <person name="Oh T.K."/>
            <person name="Kim J.F."/>
        </authorList>
    </citation>
    <scope>NUCLEOTIDE SEQUENCE [LARGE SCALE GENOMIC DNA]</scope>
    <source>
        <strain evidence="6 7">KCTC 2396</strain>
    </source>
</reference>
<feature type="domain" description="ABC transporter" evidence="5">
    <location>
        <begin position="5"/>
        <end position="245"/>
    </location>
</feature>
<accession>Q2SB89</accession>
<comment type="similarity">
    <text evidence="1">Belongs to the ABC transporter superfamily.</text>
</comment>
<dbReference type="HOGENOM" id="CLU_000604_1_22_6"/>
<dbReference type="AlphaFoldDB" id="Q2SB89"/>
<dbReference type="InterPro" id="IPR050166">
    <property type="entry name" value="ABC_transporter_ATP-bind"/>
</dbReference>
<keyword evidence="3" id="KW-0547">Nucleotide-binding</keyword>
<name>Q2SB89_HAHCH</name>
<evidence type="ECO:0000256" key="3">
    <source>
        <dbReference type="ARBA" id="ARBA00022741"/>
    </source>
</evidence>
<evidence type="ECO:0000313" key="6">
    <source>
        <dbReference type="EMBL" id="ABC32085.1"/>
    </source>
</evidence>
<keyword evidence="7" id="KW-1185">Reference proteome</keyword>
<sequence>MQPLLQIEDVYKQYGDKQVLDNIDLSVRKGEFCTVVGPSGCGKSTLLRLILGQEQPTSGKVEIAGAPALLPDLSRGIVYQRYSLFPNRTVLDNVMLGKTLTQGQWWNPWYRNKAHEEEAMAMLAQVRLADAARKYPHELSGGMQQRVAIAQALIMKPPILLMDEPFGALDPDTRADLQVHLLELWEKEQLTVFFVTHDMHEACLLGTRLLVLSQYYSDDRGDRHFAGRGGKIVADHPLPKVATSREVMHTDAFKELIEQVKQEGFDPEYLQHVKDFNLKHPDSFQTLLDAEYRR</sequence>
<dbReference type="PROSITE" id="PS50893">
    <property type="entry name" value="ABC_TRANSPORTER_2"/>
    <property type="match status" value="1"/>
</dbReference>
<dbReference type="PANTHER" id="PTHR42788">
    <property type="entry name" value="TAURINE IMPORT ATP-BINDING PROTEIN-RELATED"/>
    <property type="match status" value="1"/>
</dbReference>
<dbReference type="EMBL" id="CP000155">
    <property type="protein sequence ID" value="ABC32085.1"/>
    <property type="molecule type" value="Genomic_DNA"/>
</dbReference>
<proteinExistence type="inferred from homology"/>
<dbReference type="InterPro" id="IPR003439">
    <property type="entry name" value="ABC_transporter-like_ATP-bd"/>
</dbReference>
<dbReference type="PANTHER" id="PTHR42788:SF13">
    <property type="entry name" value="ALIPHATIC SULFONATES IMPORT ATP-BINDING PROTEIN SSUB"/>
    <property type="match status" value="1"/>
</dbReference>
<dbReference type="PROSITE" id="PS00211">
    <property type="entry name" value="ABC_TRANSPORTER_1"/>
    <property type="match status" value="1"/>
</dbReference>
<evidence type="ECO:0000256" key="4">
    <source>
        <dbReference type="ARBA" id="ARBA00022840"/>
    </source>
</evidence>
<dbReference type="SUPFAM" id="SSF52540">
    <property type="entry name" value="P-loop containing nucleoside triphosphate hydrolases"/>
    <property type="match status" value="1"/>
</dbReference>
<dbReference type="InterPro" id="IPR027417">
    <property type="entry name" value="P-loop_NTPase"/>
</dbReference>
<dbReference type="InterPro" id="IPR017871">
    <property type="entry name" value="ABC_transporter-like_CS"/>
</dbReference>